<dbReference type="GO" id="GO:0005976">
    <property type="term" value="P:polysaccharide metabolic process"/>
    <property type="evidence" value="ECO:0007669"/>
    <property type="project" value="InterPro"/>
</dbReference>
<dbReference type="SUPFAM" id="SSF51182">
    <property type="entry name" value="RmlC-like cupins"/>
    <property type="match status" value="1"/>
</dbReference>
<dbReference type="CDD" id="cd02213">
    <property type="entry name" value="cupin_PMI_typeII_C"/>
    <property type="match status" value="1"/>
</dbReference>
<dbReference type="GO" id="GO:0004475">
    <property type="term" value="F:mannose-1-phosphate guanylyltransferase (GTP) activity"/>
    <property type="evidence" value="ECO:0007669"/>
    <property type="project" value="TreeGrafter"/>
</dbReference>
<comment type="caution">
    <text evidence="2">The sequence shown here is derived from an EMBL/GenBank/DDBJ whole genome shotgun (WGS) entry which is preliminary data.</text>
</comment>
<organism evidence="2 3">
    <name type="scientific">Flavobacterium lacus</name>
    <dbReference type="NCBI Taxonomy" id="1353778"/>
    <lineage>
        <taxon>Bacteria</taxon>
        <taxon>Pseudomonadati</taxon>
        <taxon>Bacteroidota</taxon>
        <taxon>Flavobacteriia</taxon>
        <taxon>Flavobacteriales</taxon>
        <taxon>Flavobacteriaceae</taxon>
        <taxon>Flavobacterium</taxon>
    </lineage>
</organism>
<evidence type="ECO:0000313" key="2">
    <source>
        <dbReference type="EMBL" id="RAR47229.1"/>
    </source>
</evidence>
<dbReference type="InterPro" id="IPR014710">
    <property type="entry name" value="RmlC-like_jellyroll"/>
</dbReference>
<reference evidence="2 3" key="1">
    <citation type="submission" date="2018-06" db="EMBL/GenBank/DDBJ databases">
        <title>Genomic Encyclopedia of Type Strains, Phase III (KMG-III): the genomes of soil and plant-associated and newly described type strains.</title>
        <authorList>
            <person name="Whitman W."/>
        </authorList>
    </citation>
    <scope>NUCLEOTIDE SEQUENCE [LARGE SCALE GENOMIC DNA]</scope>
    <source>
        <strain evidence="2 3">CGMCC 1.12504</strain>
    </source>
</reference>
<dbReference type="Proteomes" id="UP000249518">
    <property type="component" value="Unassembled WGS sequence"/>
</dbReference>
<sequence>MEHEVRPWGEYFVLDDSSTHKVKRIVVKPGGRLSYQYHFHRAEVWTIVEGEALITIDEIDQTYKVGEVAIIPLKAKHRIQNKSEQNLVFIEVQWGESFEEDDIVRIEDDYNRN</sequence>
<dbReference type="RefSeq" id="WP_112086505.1">
    <property type="nucleotide sequence ID" value="NZ_QLSV01000010.1"/>
</dbReference>
<dbReference type="PANTHER" id="PTHR46390:SF1">
    <property type="entry name" value="MANNOSE-1-PHOSPHATE GUANYLYLTRANSFERASE"/>
    <property type="match status" value="1"/>
</dbReference>
<dbReference type="Pfam" id="PF01050">
    <property type="entry name" value="MannoseP_isomer"/>
    <property type="match status" value="1"/>
</dbReference>
<name>A0A328WWK9_9FLAO</name>
<keyword evidence="2" id="KW-0413">Isomerase</keyword>
<feature type="domain" description="Mannose-6-phosphate isomerase type II C-terminal" evidence="1">
    <location>
        <begin position="5"/>
        <end position="108"/>
    </location>
</feature>
<protein>
    <submittedName>
        <fullName evidence="2">Mannose-6-phosphate isomerase</fullName>
    </submittedName>
</protein>
<dbReference type="PANTHER" id="PTHR46390">
    <property type="entry name" value="MANNOSE-1-PHOSPHATE GUANYLYLTRANSFERASE"/>
    <property type="match status" value="1"/>
</dbReference>
<dbReference type="EMBL" id="QLSV01000010">
    <property type="protein sequence ID" value="RAR47229.1"/>
    <property type="molecule type" value="Genomic_DNA"/>
</dbReference>
<dbReference type="AlphaFoldDB" id="A0A328WWK9"/>
<dbReference type="InterPro" id="IPR011051">
    <property type="entry name" value="RmlC_Cupin_sf"/>
</dbReference>
<evidence type="ECO:0000259" key="1">
    <source>
        <dbReference type="Pfam" id="PF01050"/>
    </source>
</evidence>
<dbReference type="GO" id="GO:0016853">
    <property type="term" value="F:isomerase activity"/>
    <property type="evidence" value="ECO:0007669"/>
    <property type="project" value="UniProtKB-KW"/>
</dbReference>
<proteinExistence type="predicted"/>
<dbReference type="InterPro" id="IPR051161">
    <property type="entry name" value="Mannose-6P_isomerase_type2"/>
</dbReference>
<dbReference type="Gene3D" id="2.60.120.10">
    <property type="entry name" value="Jelly Rolls"/>
    <property type="match status" value="1"/>
</dbReference>
<dbReference type="InterPro" id="IPR001538">
    <property type="entry name" value="Man6P_isomerase-2_C"/>
</dbReference>
<gene>
    <name evidence="2" type="ORF">B0I10_11022</name>
</gene>
<dbReference type="GO" id="GO:0009298">
    <property type="term" value="P:GDP-mannose biosynthetic process"/>
    <property type="evidence" value="ECO:0007669"/>
    <property type="project" value="TreeGrafter"/>
</dbReference>
<dbReference type="OrthoDB" id="9806359at2"/>
<evidence type="ECO:0000313" key="3">
    <source>
        <dbReference type="Proteomes" id="UP000249518"/>
    </source>
</evidence>
<accession>A0A328WWK9</accession>
<keyword evidence="3" id="KW-1185">Reference proteome</keyword>